<gene>
    <name evidence="2" type="ORF">AVEN_49847_1</name>
</gene>
<protein>
    <submittedName>
        <fullName evidence="2">Uncharacterized protein</fullName>
    </submittedName>
</protein>
<keyword evidence="3" id="KW-1185">Reference proteome</keyword>
<organism evidence="2 3">
    <name type="scientific">Araneus ventricosus</name>
    <name type="common">Orbweaver spider</name>
    <name type="synonym">Epeira ventricosa</name>
    <dbReference type="NCBI Taxonomy" id="182803"/>
    <lineage>
        <taxon>Eukaryota</taxon>
        <taxon>Metazoa</taxon>
        <taxon>Ecdysozoa</taxon>
        <taxon>Arthropoda</taxon>
        <taxon>Chelicerata</taxon>
        <taxon>Arachnida</taxon>
        <taxon>Araneae</taxon>
        <taxon>Araneomorphae</taxon>
        <taxon>Entelegynae</taxon>
        <taxon>Araneoidea</taxon>
        <taxon>Araneidae</taxon>
        <taxon>Araneus</taxon>
    </lineage>
</organism>
<evidence type="ECO:0000313" key="3">
    <source>
        <dbReference type="Proteomes" id="UP000499080"/>
    </source>
</evidence>
<dbReference type="EMBL" id="BGPR01012569">
    <property type="protein sequence ID" value="GBN56691.1"/>
    <property type="molecule type" value="Genomic_DNA"/>
</dbReference>
<reference evidence="2 3" key="1">
    <citation type="journal article" date="2019" name="Sci. Rep.">
        <title>Orb-weaving spider Araneus ventricosus genome elucidates the spidroin gene catalogue.</title>
        <authorList>
            <person name="Kono N."/>
            <person name="Nakamura H."/>
            <person name="Ohtoshi R."/>
            <person name="Moran D.A.P."/>
            <person name="Shinohara A."/>
            <person name="Yoshida Y."/>
            <person name="Fujiwara M."/>
            <person name="Mori M."/>
            <person name="Tomita M."/>
            <person name="Arakawa K."/>
        </authorList>
    </citation>
    <scope>NUCLEOTIDE SEQUENCE [LARGE SCALE GENOMIC DNA]</scope>
</reference>
<comment type="caution">
    <text evidence="2">The sequence shown here is derived from an EMBL/GenBank/DDBJ whole genome shotgun (WGS) entry which is preliminary data.</text>
</comment>
<feature type="region of interest" description="Disordered" evidence="1">
    <location>
        <begin position="1"/>
        <end position="21"/>
    </location>
</feature>
<proteinExistence type="predicted"/>
<evidence type="ECO:0000313" key="2">
    <source>
        <dbReference type="EMBL" id="GBN56691.1"/>
    </source>
</evidence>
<sequence>MKRRPRTLLLPDRGNTPSTEESQLALFRAYAEGYPPTGPEPKTKHRRDVDRRLFTPVPNIRNSSRTTPKFGRSIVHKERNNFSPIKFTQAPETS</sequence>
<evidence type="ECO:0000256" key="1">
    <source>
        <dbReference type="SAM" id="MobiDB-lite"/>
    </source>
</evidence>
<dbReference type="AlphaFoldDB" id="A0A4Y2PZL1"/>
<dbReference type="Proteomes" id="UP000499080">
    <property type="component" value="Unassembled WGS sequence"/>
</dbReference>
<name>A0A4Y2PZL1_ARAVE</name>
<feature type="region of interest" description="Disordered" evidence="1">
    <location>
        <begin position="56"/>
        <end position="94"/>
    </location>
</feature>
<accession>A0A4Y2PZL1</accession>